<feature type="region of interest" description="Disordered" evidence="1">
    <location>
        <begin position="1"/>
        <end position="30"/>
    </location>
</feature>
<reference evidence="2" key="3">
    <citation type="submission" date="2020-06" db="EMBL/GenBank/DDBJ databases">
        <title>Helianthus annuus Genome sequencing and assembly Release 2.</title>
        <authorList>
            <person name="Gouzy J."/>
            <person name="Langlade N."/>
            <person name="Munos S."/>
        </authorList>
    </citation>
    <scope>NUCLEOTIDE SEQUENCE</scope>
    <source>
        <tissue evidence="2">Leaves</tissue>
    </source>
</reference>
<dbReference type="AlphaFoldDB" id="A0A251RSC5"/>
<sequence length="78" mass="8510">MHQKKSEPQIGTDSTGISSDFNPNPIISSDSTKNRGLCERRCYGGWRSGGRTEEMEDCCDVDGGGVMEGGGVVEERRR</sequence>
<reference evidence="3" key="2">
    <citation type="submission" date="2017-02" db="EMBL/GenBank/DDBJ databases">
        <title>Sunflower complete genome.</title>
        <authorList>
            <person name="Langlade N."/>
            <person name="Munos S."/>
        </authorList>
    </citation>
    <scope>NUCLEOTIDE SEQUENCE [LARGE SCALE GENOMIC DNA]</scope>
    <source>
        <tissue evidence="3">Leaves</tissue>
    </source>
</reference>
<accession>A0A251RSC5</accession>
<evidence type="ECO:0000256" key="1">
    <source>
        <dbReference type="SAM" id="MobiDB-lite"/>
    </source>
</evidence>
<dbReference type="Proteomes" id="UP000215914">
    <property type="component" value="Chromosome 17"/>
</dbReference>
<name>A0A251RSC5_HELAN</name>
<feature type="compositionally biased region" description="Gly residues" evidence="1">
    <location>
        <begin position="62"/>
        <end position="72"/>
    </location>
</feature>
<protein>
    <submittedName>
        <fullName evidence="3">Uncharacterized protein</fullName>
    </submittedName>
</protein>
<feature type="region of interest" description="Disordered" evidence="1">
    <location>
        <begin position="53"/>
        <end position="78"/>
    </location>
</feature>
<keyword evidence="4" id="KW-1185">Reference proteome</keyword>
<dbReference type="EMBL" id="MNCJ02000332">
    <property type="protein sequence ID" value="KAF5755722.1"/>
    <property type="molecule type" value="Genomic_DNA"/>
</dbReference>
<evidence type="ECO:0000313" key="3">
    <source>
        <dbReference type="EMBL" id="OTF86764.1"/>
    </source>
</evidence>
<feature type="compositionally biased region" description="Polar residues" evidence="1">
    <location>
        <begin position="9"/>
        <end position="30"/>
    </location>
</feature>
<evidence type="ECO:0000313" key="4">
    <source>
        <dbReference type="Proteomes" id="UP000215914"/>
    </source>
</evidence>
<dbReference type="EMBL" id="CM007906">
    <property type="protein sequence ID" value="OTF86764.1"/>
    <property type="molecule type" value="Genomic_DNA"/>
</dbReference>
<gene>
    <name evidence="3" type="ORF">HannXRQ_Chr17g0554341</name>
    <name evidence="2" type="ORF">HanXRQr2_Chr17g0805991</name>
</gene>
<dbReference type="InParanoid" id="A0A251RSC5"/>
<dbReference type="Gramene" id="mRNA:HanXRQr2_Chr17g0805991">
    <property type="protein sequence ID" value="CDS:HanXRQr2_Chr17g0805991.1"/>
    <property type="gene ID" value="HanXRQr2_Chr17g0805991"/>
</dbReference>
<proteinExistence type="predicted"/>
<reference evidence="2 4" key="1">
    <citation type="journal article" date="2017" name="Nature">
        <title>The sunflower genome provides insights into oil metabolism, flowering and Asterid evolution.</title>
        <authorList>
            <person name="Badouin H."/>
            <person name="Gouzy J."/>
            <person name="Grassa C.J."/>
            <person name="Murat F."/>
            <person name="Staton S.E."/>
            <person name="Cottret L."/>
            <person name="Lelandais-Briere C."/>
            <person name="Owens G.L."/>
            <person name="Carrere S."/>
            <person name="Mayjonade B."/>
            <person name="Legrand L."/>
            <person name="Gill N."/>
            <person name="Kane N.C."/>
            <person name="Bowers J.E."/>
            <person name="Hubner S."/>
            <person name="Bellec A."/>
            <person name="Berard A."/>
            <person name="Berges H."/>
            <person name="Blanchet N."/>
            <person name="Boniface M.C."/>
            <person name="Brunel D."/>
            <person name="Catrice O."/>
            <person name="Chaidir N."/>
            <person name="Claudel C."/>
            <person name="Donnadieu C."/>
            <person name="Faraut T."/>
            <person name="Fievet G."/>
            <person name="Helmstetter N."/>
            <person name="King M."/>
            <person name="Knapp S.J."/>
            <person name="Lai Z."/>
            <person name="Le Paslier M.C."/>
            <person name="Lippi Y."/>
            <person name="Lorenzon L."/>
            <person name="Mandel J.R."/>
            <person name="Marage G."/>
            <person name="Marchand G."/>
            <person name="Marquand E."/>
            <person name="Bret-Mestries E."/>
            <person name="Morien E."/>
            <person name="Nambeesan S."/>
            <person name="Nguyen T."/>
            <person name="Pegot-Espagnet P."/>
            <person name="Pouilly N."/>
            <person name="Raftis F."/>
            <person name="Sallet E."/>
            <person name="Schiex T."/>
            <person name="Thomas J."/>
            <person name="Vandecasteele C."/>
            <person name="Vares D."/>
            <person name="Vear F."/>
            <person name="Vautrin S."/>
            <person name="Crespi M."/>
            <person name="Mangin B."/>
            <person name="Burke J.M."/>
            <person name="Salse J."/>
            <person name="Munos S."/>
            <person name="Vincourt P."/>
            <person name="Rieseberg L.H."/>
            <person name="Langlade N.B."/>
        </authorList>
    </citation>
    <scope>NUCLEOTIDE SEQUENCE [LARGE SCALE GENOMIC DNA]</scope>
    <source>
        <strain evidence="4">cv. SF193</strain>
        <tissue evidence="2">Leaves</tissue>
    </source>
</reference>
<evidence type="ECO:0000313" key="2">
    <source>
        <dbReference type="EMBL" id="KAF5755722.1"/>
    </source>
</evidence>
<organism evidence="3 4">
    <name type="scientific">Helianthus annuus</name>
    <name type="common">Common sunflower</name>
    <dbReference type="NCBI Taxonomy" id="4232"/>
    <lineage>
        <taxon>Eukaryota</taxon>
        <taxon>Viridiplantae</taxon>
        <taxon>Streptophyta</taxon>
        <taxon>Embryophyta</taxon>
        <taxon>Tracheophyta</taxon>
        <taxon>Spermatophyta</taxon>
        <taxon>Magnoliopsida</taxon>
        <taxon>eudicotyledons</taxon>
        <taxon>Gunneridae</taxon>
        <taxon>Pentapetalae</taxon>
        <taxon>asterids</taxon>
        <taxon>campanulids</taxon>
        <taxon>Asterales</taxon>
        <taxon>Asteraceae</taxon>
        <taxon>Asteroideae</taxon>
        <taxon>Heliantheae alliance</taxon>
        <taxon>Heliantheae</taxon>
        <taxon>Helianthus</taxon>
    </lineage>
</organism>